<sequence>MGRRWKWFLRPRKIVLDLTGQAMPDGDLWARFRRLAVEHVVPELRMTSRCDGAVVYERSEERQAMSSPCNQRAGRYEPHRRGERNRQRFPTSADKAPSGGEPARSARPDADDELFVTPAQLARANRMAEVHWRSPTEDPRTRKCPDCRADGTCPRAAWADSIIVRCLRTYWR</sequence>
<protein>
    <submittedName>
        <fullName evidence="2">Uncharacterized protein</fullName>
    </submittedName>
</protein>
<feature type="compositionally biased region" description="Basic and acidic residues" evidence="1">
    <location>
        <begin position="74"/>
        <end position="86"/>
    </location>
</feature>
<name>A0A1C4W724_9ACTN</name>
<proteinExistence type="predicted"/>
<reference evidence="3" key="1">
    <citation type="submission" date="2016-06" db="EMBL/GenBank/DDBJ databases">
        <authorList>
            <person name="Varghese N."/>
            <person name="Submissions Spin"/>
        </authorList>
    </citation>
    <scope>NUCLEOTIDE SEQUENCE [LARGE SCALE GENOMIC DNA]</scope>
    <source>
        <strain evidence="3">DSM 45246</strain>
    </source>
</reference>
<dbReference type="Proteomes" id="UP000199629">
    <property type="component" value="Unassembled WGS sequence"/>
</dbReference>
<evidence type="ECO:0000313" key="3">
    <source>
        <dbReference type="Proteomes" id="UP000199629"/>
    </source>
</evidence>
<organism evidence="2 3">
    <name type="scientific">Micromonospora chaiyaphumensis</name>
    <dbReference type="NCBI Taxonomy" id="307119"/>
    <lineage>
        <taxon>Bacteria</taxon>
        <taxon>Bacillati</taxon>
        <taxon>Actinomycetota</taxon>
        <taxon>Actinomycetes</taxon>
        <taxon>Micromonosporales</taxon>
        <taxon>Micromonosporaceae</taxon>
        <taxon>Micromonospora</taxon>
    </lineage>
</organism>
<accession>A0A1C4W724</accession>
<evidence type="ECO:0000313" key="2">
    <source>
        <dbReference type="EMBL" id="SCE91791.1"/>
    </source>
</evidence>
<gene>
    <name evidence="2" type="ORF">GA0070214_103264</name>
</gene>
<dbReference type="AlphaFoldDB" id="A0A1C4W724"/>
<evidence type="ECO:0000256" key="1">
    <source>
        <dbReference type="SAM" id="MobiDB-lite"/>
    </source>
</evidence>
<dbReference type="EMBL" id="FMCS01000003">
    <property type="protein sequence ID" value="SCE91791.1"/>
    <property type="molecule type" value="Genomic_DNA"/>
</dbReference>
<feature type="region of interest" description="Disordered" evidence="1">
    <location>
        <begin position="60"/>
        <end position="111"/>
    </location>
</feature>
<keyword evidence="3" id="KW-1185">Reference proteome</keyword>